<feature type="transmembrane region" description="Helical" evidence="10">
    <location>
        <begin position="398"/>
        <end position="418"/>
    </location>
</feature>
<feature type="transmembrane region" description="Helical" evidence="10">
    <location>
        <begin position="66"/>
        <end position="89"/>
    </location>
</feature>
<dbReference type="InterPro" id="IPR005829">
    <property type="entry name" value="Sugar_transporter_CS"/>
</dbReference>
<dbReference type="STRING" id="632772.ROP_29580"/>
<dbReference type="InterPro" id="IPR020846">
    <property type="entry name" value="MFS_dom"/>
</dbReference>
<feature type="transmembrane region" description="Helical" evidence="10">
    <location>
        <begin position="266"/>
        <end position="284"/>
    </location>
</feature>
<evidence type="ECO:0000256" key="7">
    <source>
        <dbReference type="ARBA" id="ARBA00022989"/>
    </source>
</evidence>
<dbReference type="RefSeq" id="WP_012690161.1">
    <property type="nucleotide sequence ID" value="NC_012522.1"/>
</dbReference>
<dbReference type="Proteomes" id="UP000002212">
    <property type="component" value="Chromosome"/>
</dbReference>
<evidence type="ECO:0000256" key="1">
    <source>
        <dbReference type="ARBA" id="ARBA00004651"/>
    </source>
</evidence>
<reference evidence="12 13" key="1">
    <citation type="submission" date="2009-03" db="EMBL/GenBank/DDBJ databases">
        <title>Comparison of the complete genome sequences of Rhodococcus erythropolis PR4 and Rhodococcus opacus B4.</title>
        <authorList>
            <person name="Takarada H."/>
            <person name="Sekine M."/>
            <person name="Hosoyama A."/>
            <person name="Yamada R."/>
            <person name="Fujisawa T."/>
            <person name="Omata S."/>
            <person name="Shimizu A."/>
            <person name="Tsukatani N."/>
            <person name="Tanikawa S."/>
            <person name="Fujita N."/>
            <person name="Harayama S."/>
        </authorList>
    </citation>
    <scope>NUCLEOTIDE SEQUENCE [LARGE SCALE GENOMIC DNA]</scope>
    <source>
        <strain evidence="12 13">B4</strain>
    </source>
</reference>
<keyword evidence="3" id="KW-0813">Transport</keyword>
<keyword evidence="7 10" id="KW-1133">Transmembrane helix</keyword>
<feature type="region of interest" description="Disordered" evidence="9">
    <location>
        <begin position="1"/>
        <end position="23"/>
    </location>
</feature>
<dbReference type="Gene3D" id="1.20.1250.20">
    <property type="entry name" value="MFS general substrate transporter like domains"/>
    <property type="match status" value="2"/>
</dbReference>
<evidence type="ECO:0000256" key="8">
    <source>
        <dbReference type="ARBA" id="ARBA00023136"/>
    </source>
</evidence>
<feature type="transmembrane region" description="Helical" evidence="10">
    <location>
        <begin position="365"/>
        <end position="386"/>
    </location>
</feature>
<feature type="transmembrane region" description="Helical" evidence="10">
    <location>
        <begin position="101"/>
        <end position="119"/>
    </location>
</feature>
<evidence type="ECO:0000256" key="2">
    <source>
        <dbReference type="ARBA" id="ARBA00008240"/>
    </source>
</evidence>
<dbReference type="PROSITE" id="PS50850">
    <property type="entry name" value="MFS"/>
    <property type="match status" value="1"/>
</dbReference>
<dbReference type="PANTHER" id="PTHR43528:SF1">
    <property type="entry name" value="ALPHA-KETOGLUTARATE PERMEASE"/>
    <property type="match status" value="1"/>
</dbReference>
<feature type="transmembrane region" description="Helical" evidence="10">
    <location>
        <begin position="332"/>
        <end position="353"/>
    </location>
</feature>
<dbReference type="KEGG" id="rop:ROP_29580"/>
<evidence type="ECO:0000256" key="6">
    <source>
        <dbReference type="ARBA" id="ARBA00022847"/>
    </source>
</evidence>
<name>C1B6A2_RHOOB</name>
<feature type="transmembrane region" description="Helical" evidence="10">
    <location>
        <begin position="201"/>
        <end position="222"/>
    </location>
</feature>
<evidence type="ECO:0000256" key="10">
    <source>
        <dbReference type="SAM" id="Phobius"/>
    </source>
</evidence>
<organism evidence="12 13">
    <name type="scientific">Rhodococcus opacus (strain B4)</name>
    <dbReference type="NCBI Taxonomy" id="632772"/>
    <lineage>
        <taxon>Bacteria</taxon>
        <taxon>Bacillati</taxon>
        <taxon>Actinomycetota</taxon>
        <taxon>Actinomycetes</taxon>
        <taxon>Mycobacteriales</taxon>
        <taxon>Nocardiaceae</taxon>
        <taxon>Rhodococcus</taxon>
    </lineage>
</organism>
<dbReference type="Pfam" id="PF07690">
    <property type="entry name" value="MFS_1"/>
    <property type="match status" value="1"/>
</dbReference>
<dbReference type="HOGENOM" id="CLU_001265_39_5_11"/>
<feature type="compositionally biased region" description="Polar residues" evidence="9">
    <location>
        <begin position="1"/>
        <end position="16"/>
    </location>
</feature>
<proteinExistence type="inferred from homology"/>
<evidence type="ECO:0000256" key="3">
    <source>
        <dbReference type="ARBA" id="ARBA00022448"/>
    </source>
</evidence>
<gene>
    <name evidence="12" type="ordered locus">ROP_29580</name>
</gene>
<evidence type="ECO:0000256" key="4">
    <source>
        <dbReference type="ARBA" id="ARBA00022475"/>
    </source>
</evidence>
<evidence type="ECO:0000313" key="12">
    <source>
        <dbReference type="EMBL" id="BAH51205.1"/>
    </source>
</evidence>
<dbReference type="GO" id="GO:0015293">
    <property type="term" value="F:symporter activity"/>
    <property type="evidence" value="ECO:0007669"/>
    <property type="project" value="UniProtKB-KW"/>
</dbReference>
<evidence type="ECO:0000259" key="11">
    <source>
        <dbReference type="PROSITE" id="PS50850"/>
    </source>
</evidence>
<evidence type="ECO:0000313" key="13">
    <source>
        <dbReference type="Proteomes" id="UP000002212"/>
    </source>
</evidence>
<dbReference type="InterPro" id="IPR011701">
    <property type="entry name" value="MFS"/>
</dbReference>
<dbReference type="PANTHER" id="PTHR43528">
    <property type="entry name" value="ALPHA-KETOGLUTARATE PERMEASE"/>
    <property type="match status" value="1"/>
</dbReference>
<comment type="subcellular location">
    <subcellularLocation>
        <location evidence="1">Cell membrane</location>
        <topology evidence="1">Multi-pass membrane protein</topology>
    </subcellularLocation>
</comment>
<comment type="similarity">
    <text evidence="2">Belongs to the major facilitator superfamily. Metabolite:H+ Symporter (MHS) family (TC 2.A.1.6) family.</text>
</comment>
<sequence length="461" mass="49648">MSVQSDATQAPATAGSQPPGGKKVSLRKPILAGTVGNFIEQFDYGIYGFLAPYMAASFFSGENQTAAMLGVYAGFAISFLARPFGGMIFGRFGDRLGRRNALAVAIISMGVLTTVIGILPTYAGVGFAATMFLLVIRLLQGLVQGGEYAGAVAFIVEYADQKRRGFYTSFLSVSVFFGLLCGAGLSALVASFVSDGQMETWGWRIPFLVAMPLTLFGLFLRLRIPETPEFRRLQEEQQRAIEEGRHEDVITKSPVLDALRTQWKPILVFAGFAITNAVLSYTWVTFLPGYLQGDPVNMPKEQALASNFIALGVLIPLLVLSGLLVDKIGRKPMLIAACVSTFVCIPLAFKVVLAHTFTAALIAQLIYLVPIMLISVALTVSMAEMFPTKVRYSASAMAYNLGFGIFGGTAPLVATFLTSATGTIWSVPIYVCAIALISLLCVTLGFRETKGTRLVDSKYDS</sequence>
<feature type="domain" description="Major facilitator superfamily (MFS) profile" evidence="11">
    <location>
        <begin position="29"/>
        <end position="450"/>
    </location>
</feature>
<feature type="transmembrane region" description="Helical" evidence="10">
    <location>
        <begin position="304"/>
        <end position="325"/>
    </location>
</feature>
<feature type="transmembrane region" description="Helical" evidence="10">
    <location>
        <begin position="125"/>
        <end position="145"/>
    </location>
</feature>
<feature type="transmembrane region" description="Helical" evidence="10">
    <location>
        <begin position="166"/>
        <end position="189"/>
    </location>
</feature>
<keyword evidence="5 10" id="KW-0812">Transmembrane</keyword>
<dbReference type="PATRIC" id="fig|632772.20.peg.3093"/>
<evidence type="ECO:0000256" key="9">
    <source>
        <dbReference type="SAM" id="MobiDB-lite"/>
    </source>
</evidence>
<dbReference type="InterPro" id="IPR036259">
    <property type="entry name" value="MFS_trans_sf"/>
</dbReference>
<evidence type="ECO:0000256" key="5">
    <source>
        <dbReference type="ARBA" id="ARBA00022692"/>
    </source>
</evidence>
<keyword evidence="8 10" id="KW-0472">Membrane</keyword>
<dbReference type="PROSITE" id="PS00216">
    <property type="entry name" value="SUGAR_TRANSPORT_1"/>
    <property type="match status" value="1"/>
</dbReference>
<dbReference type="SUPFAM" id="SSF103473">
    <property type="entry name" value="MFS general substrate transporter"/>
    <property type="match status" value="1"/>
</dbReference>
<keyword evidence="6" id="KW-0769">Symport</keyword>
<dbReference type="AlphaFoldDB" id="C1B6A2"/>
<dbReference type="EMBL" id="AP011115">
    <property type="protein sequence ID" value="BAH51205.1"/>
    <property type="molecule type" value="Genomic_DNA"/>
</dbReference>
<dbReference type="InterPro" id="IPR051084">
    <property type="entry name" value="H+-coupled_symporters"/>
</dbReference>
<dbReference type="GO" id="GO:0005886">
    <property type="term" value="C:plasma membrane"/>
    <property type="evidence" value="ECO:0007669"/>
    <property type="project" value="UniProtKB-SubCell"/>
</dbReference>
<keyword evidence="4" id="KW-1003">Cell membrane</keyword>
<feature type="transmembrane region" description="Helical" evidence="10">
    <location>
        <begin position="424"/>
        <end position="446"/>
    </location>
</feature>
<accession>C1B6A2</accession>
<protein>
    <submittedName>
        <fullName evidence="12">Putative MFS transporter</fullName>
    </submittedName>
</protein>